<keyword evidence="2" id="KW-1133">Transmembrane helix</keyword>
<dbReference type="CDD" id="cd00063">
    <property type="entry name" value="FN3"/>
    <property type="match status" value="1"/>
</dbReference>
<accession>A0A182T5P6</accession>
<dbReference type="VEuPathDB" id="VectorBase:AMAM020152"/>
<dbReference type="InterPro" id="IPR003961">
    <property type="entry name" value="FN3_dom"/>
</dbReference>
<dbReference type="InterPro" id="IPR036116">
    <property type="entry name" value="FN3_sf"/>
</dbReference>
<evidence type="ECO:0000256" key="1">
    <source>
        <dbReference type="SAM" id="MobiDB-lite"/>
    </source>
</evidence>
<protein>
    <submittedName>
        <fullName evidence="3">Uncharacterized protein</fullName>
    </submittedName>
</protein>
<reference evidence="3" key="2">
    <citation type="submission" date="2020-05" db="UniProtKB">
        <authorList>
            <consortium name="EnsemblMetazoa"/>
        </authorList>
    </citation>
    <scope>IDENTIFICATION</scope>
    <source>
        <strain evidence="3">maculatus3</strain>
    </source>
</reference>
<evidence type="ECO:0000313" key="3">
    <source>
        <dbReference type="EnsemblMetazoa" id="AMAM020152-PA"/>
    </source>
</evidence>
<dbReference type="EnsemblMetazoa" id="AMAM020152-RA">
    <property type="protein sequence ID" value="AMAM020152-PA"/>
    <property type="gene ID" value="AMAM020152"/>
</dbReference>
<dbReference type="SUPFAM" id="SSF49265">
    <property type="entry name" value="Fibronectin type III"/>
    <property type="match status" value="1"/>
</dbReference>
<keyword evidence="2" id="KW-0472">Membrane</keyword>
<sequence>MDGCPDGSSRKSQRAPVGRDVFCSLVLLALFICAVPPGAVDDDRDDVTTTNNDDAARDPLHCLPNDVSDPTHFIMSHVIRGLSPSSVYEVMIQARNVHGWNELAHCHGYNARERNGS</sequence>
<dbReference type="AlphaFoldDB" id="A0A182T5P6"/>
<evidence type="ECO:0000256" key="2">
    <source>
        <dbReference type="SAM" id="Phobius"/>
    </source>
</evidence>
<evidence type="ECO:0000313" key="4">
    <source>
        <dbReference type="Proteomes" id="UP000075901"/>
    </source>
</evidence>
<dbReference type="Proteomes" id="UP000075901">
    <property type="component" value="Unassembled WGS sequence"/>
</dbReference>
<proteinExistence type="predicted"/>
<feature type="region of interest" description="Disordered" evidence="1">
    <location>
        <begin position="37"/>
        <end position="61"/>
    </location>
</feature>
<reference evidence="4" key="1">
    <citation type="submission" date="2013-09" db="EMBL/GenBank/DDBJ databases">
        <title>The Genome Sequence of Anopheles maculatus species B.</title>
        <authorList>
            <consortium name="The Broad Institute Genomics Platform"/>
            <person name="Neafsey D.E."/>
            <person name="Besansky N."/>
            <person name="Howell P."/>
            <person name="Walton C."/>
            <person name="Young S.K."/>
            <person name="Zeng Q."/>
            <person name="Gargeya S."/>
            <person name="Fitzgerald M."/>
            <person name="Haas B."/>
            <person name="Abouelleil A."/>
            <person name="Allen A.W."/>
            <person name="Alvarado L."/>
            <person name="Arachchi H.M."/>
            <person name="Berlin A.M."/>
            <person name="Chapman S.B."/>
            <person name="Gainer-Dewar J."/>
            <person name="Goldberg J."/>
            <person name="Griggs A."/>
            <person name="Gujja S."/>
            <person name="Hansen M."/>
            <person name="Howarth C."/>
            <person name="Imamovic A."/>
            <person name="Ireland A."/>
            <person name="Larimer J."/>
            <person name="McCowan C."/>
            <person name="Murphy C."/>
            <person name="Pearson M."/>
            <person name="Poon T.W."/>
            <person name="Priest M."/>
            <person name="Roberts A."/>
            <person name="Saif S."/>
            <person name="Shea T."/>
            <person name="Sisk P."/>
            <person name="Sykes S."/>
            <person name="Wortman J."/>
            <person name="Nusbaum C."/>
            <person name="Birren B."/>
        </authorList>
    </citation>
    <scope>NUCLEOTIDE SEQUENCE [LARGE SCALE GENOMIC DNA]</scope>
    <source>
        <strain evidence="4">maculatus3</strain>
    </source>
</reference>
<keyword evidence="4" id="KW-1185">Reference proteome</keyword>
<keyword evidence="2" id="KW-0812">Transmembrane</keyword>
<name>A0A182T5P6_9DIPT</name>
<feature type="transmembrane region" description="Helical" evidence="2">
    <location>
        <begin position="21"/>
        <end position="40"/>
    </location>
</feature>
<organism evidence="3 4">
    <name type="scientific">Anopheles maculatus</name>
    <dbReference type="NCBI Taxonomy" id="74869"/>
    <lineage>
        <taxon>Eukaryota</taxon>
        <taxon>Metazoa</taxon>
        <taxon>Ecdysozoa</taxon>
        <taxon>Arthropoda</taxon>
        <taxon>Hexapoda</taxon>
        <taxon>Insecta</taxon>
        <taxon>Pterygota</taxon>
        <taxon>Neoptera</taxon>
        <taxon>Endopterygota</taxon>
        <taxon>Diptera</taxon>
        <taxon>Nematocera</taxon>
        <taxon>Culicoidea</taxon>
        <taxon>Culicidae</taxon>
        <taxon>Anophelinae</taxon>
        <taxon>Anopheles</taxon>
        <taxon>Anopheles maculatus group</taxon>
    </lineage>
</organism>